<evidence type="ECO:0000256" key="11">
    <source>
        <dbReference type="HAMAP-Rule" id="MF_00208"/>
    </source>
</evidence>
<evidence type="ECO:0000256" key="4">
    <source>
        <dbReference type="ARBA" id="ARBA00022618"/>
    </source>
</evidence>
<evidence type="ECO:0000256" key="8">
    <source>
        <dbReference type="ARBA" id="ARBA00022984"/>
    </source>
</evidence>
<dbReference type="InterPro" id="IPR004101">
    <property type="entry name" value="Mur_ligase_C"/>
</dbReference>
<feature type="binding site" evidence="11">
    <location>
        <begin position="458"/>
        <end position="461"/>
    </location>
    <ligand>
        <name>meso-2,6-diaminopimelate</name>
        <dbReference type="ChEBI" id="CHEBI:57791"/>
    </ligand>
</feature>
<feature type="binding site" evidence="11">
    <location>
        <position position="523"/>
    </location>
    <ligand>
        <name>meso-2,6-diaminopimelate</name>
        <dbReference type="ChEBI" id="CHEBI:57791"/>
    </ligand>
</feature>
<dbReference type="EMBL" id="DSTK01000005">
    <property type="protein sequence ID" value="HFK95854.1"/>
    <property type="molecule type" value="Genomic_DNA"/>
</dbReference>
<dbReference type="InterPro" id="IPR000713">
    <property type="entry name" value="Mur_ligase_N"/>
</dbReference>
<evidence type="ECO:0000256" key="9">
    <source>
        <dbReference type="ARBA" id="ARBA00023306"/>
    </source>
</evidence>
<comment type="PTM">
    <text evidence="11">Carboxylation is probably crucial for Mg(2+) binding and, consequently, for the gamma-phosphate positioning of ATP.</text>
</comment>
<evidence type="ECO:0000256" key="2">
    <source>
        <dbReference type="ARBA" id="ARBA00022490"/>
    </source>
</evidence>
<dbReference type="Gene3D" id="3.40.1190.10">
    <property type="entry name" value="Mur-like, catalytic domain"/>
    <property type="match status" value="1"/>
</dbReference>
<comment type="subcellular location">
    <subcellularLocation>
        <location evidence="11 12">Cytoplasm</location>
    </subcellularLocation>
</comment>
<dbReference type="AlphaFoldDB" id="A0A832A328"/>
<comment type="catalytic activity">
    <reaction evidence="11">
        <text>UDP-N-acetyl-alpha-D-muramoyl-L-alanyl-D-glutamate + meso-2,6-diaminopimelate + ATP = UDP-N-acetyl-alpha-D-muramoyl-L-alanyl-gamma-D-glutamyl-meso-2,6-diaminopimelate + ADP + phosphate + H(+)</text>
        <dbReference type="Rhea" id="RHEA:23676"/>
        <dbReference type="ChEBI" id="CHEBI:15378"/>
        <dbReference type="ChEBI" id="CHEBI:30616"/>
        <dbReference type="ChEBI" id="CHEBI:43474"/>
        <dbReference type="ChEBI" id="CHEBI:57791"/>
        <dbReference type="ChEBI" id="CHEBI:83900"/>
        <dbReference type="ChEBI" id="CHEBI:83905"/>
        <dbReference type="ChEBI" id="CHEBI:456216"/>
        <dbReference type="EC" id="6.3.2.13"/>
    </reaction>
</comment>
<evidence type="ECO:0000259" key="14">
    <source>
        <dbReference type="Pfam" id="PF01225"/>
    </source>
</evidence>
<feature type="short sequence motif" description="Meso-diaminopimelate recognition motif" evidence="11">
    <location>
        <begin position="458"/>
        <end position="461"/>
    </location>
</feature>
<dbReference type="PANTHER" id="PTHR23135:SF4">
    <property type="entry name" value="UDP-N-ACETYLMURAMOYL-L-ALANYL-D-GLUTAMATE--2,6-DIAMINOPIMELATE LIGASE MURE HOMOLOG, CHLOROPLASTIC"/>
    <property type="match status" value="1"/>
</dbReference>
<evidence type="ECO:0000256" key="5">
    <source>
        <dbReference type="ARBA" id="ARBA00022741"/>
    </source>
</evidence>
<dbReference type="HAMAP" id="MF_00208">
    <property type="entry name" value="MurE"/>
    <property type="match status" value="1"/>
</dbReference>
<organism evidence="17">
    <name type="scientific">Desulfacinum infernum</name>
    <dbReference type="NCBI Taxonomy" id="35837"/>
    <lineage>
        <taxon>Bacteria</taxon>
        <taxon>Pseudomonadati</taxon>
        <taxon>Thermodesulfobacteriota</taxon>
        <taxon>Syntrophobacteria</taxon>
        <taxon>Syntrophobacterales</taxon>
        <taxon>Syntrophobacteraceae</taxon>
        <taxon>Desulfacinum</taxon>
    </lineage>
</organism>
<feature type="binding site" evidence="11">
    <location>
        <position position="228"/>
    </location>
    <ligand>
        <name>UDP-N-acetyl-alpha-D-muramoyl-L-alanyl-D-glutamate</name>
        <dbReference type="ChEBI" id="CHEBI:83900"/>
    </ligand>
</feature>
<sequence>MRPWGGPPGAGPRRAPAACRRIVGAERGRRENSSGRGVVNSQEHSKSPVKPLRALFEDDPTVHIVGATDVPVSGLVTDSRKVRPGDLFIALSGSHTDGHRFVEDAVSRGACAVMVERLPEVALSVPVVVAHNARKAMAAAAAAFFDHPVRRLVLVGITGTNGKTSTSLLVESILSHAGFRVGVIGTLGYRWGGVKEKADMTTPDAADLQRIFFRMVRDGVSHVVMEVSSHALELCRVDGVFYDVGVFTNLSQDHLDFHGSMEAYFAAKRRLFAEHMKGRPPRPRALVFNSDDPYGARLARDFQNAACTYAVDDPGASVRPRRWQLGAQGIEALVETPSGPVSVTSPLMGRLNLYNILAAIGAVQALGIPREAVESGIGAVTTVDGRLQRLDNDCGLEVIVDFAHTPDAMEKALECLRELTPGRLWVVFGCGGDRDRTKRPVMGSVAGRYGDVVVITSDNPRTERPEAIVREIEPGVQSTGKVRFSFQDPAIPRTGYTVEVDRRKAIESAIQWAEPGDLVFIGGKGHETYQIVGTDVRPFDDRVVAREALARRKGMARPGCAAGGRA</sequence>
<dbReference type="InterPro" id="IPR005761">
    <property type="entry name" value="UDP-N-AcMur-Glu-dNH2Pim_ligase"/>
</dbReference>
<dbReference type="GO" id="GO:0009252">
    <property type="term" value="P:peptidoglycan biosynthetic process"/>
    <property type="evidence" value="ECO:0007669"/>
    <property type="project" value="UniProtKB-UniRule"/>
</dbReference>
<reference evidence="17" key="1">
    <citation type="journal article" date="2020" name="mSystems">
        <title>Genome- and Community-Level Interaction Insights into Carbon Utilization and Element Cycling Functions of Hydrothermarchaeota in Hydrothermal Sediment.</title>
        <authorList>
            <person name="Zhou Z."/>
            <person name="Liu Y."/>
            <person name="Xu W."/>
            <person name="Pan J."/>
            <person name="Luo Z.H."/>
            <person name="Li M."/>
        </authorList>
    </citation>
    <scope>NUCLEOTIDE SEQUENCE [LARGE SCALE GENOMIC DNA]</scope>
    <source>
        <strain evidence="17">SpSt-456</strain>
    </source>
</reference>
<evidence type="ECO:0000259" key="15">
    <source>
        <dbReference type="Pfam" id="PF02875"/>
    </source>
</evidence>
<dbReference type="PANTHER" id="PTHR23135">
    <property type="entry name" value="MUR LIGASE FAMILY MEMBER"/>
    <property type="match status" value="1"/>
</dbReference>
<dbReference type="PROSITE" id="PS01011">
    <property type="entry name" value="FOLYLPOLYGLU_SYNT_1"/>
    <property type="match status" value="1"/>
</dbReference>
<evidence type="ECO:0000256" key="12">
    <source>
        <dbReference type="RuleBase" id="RU004135"/>
    </source>
</evidence>
<dbReference type="NCBIfam" id="NF001124">
    <property type="entry name" value="PRK00139.1-2"/>
    <property type="match status" value="1"/>
</dbReference>
<dbReference type="InterPro" id="IPR035911">
    <property type="entry name" value="MurE/MurF_N"/>
</dbReference>
<name>A0A832A328_9BACT</name>
<feature type="binding site" evidence="11">
    <location>
        <position position="527"/>
    </location>
    <ligand>
        <name>meso-2,6-diaminopimelate</name>
        <dbReference type="ChEBI" id="CHEBI:57791"/>
    </ligand>
</feature>
<keyword evidence="7 11" id="KW-0133">Cell shape</keyword>
<dbReference type="Pfam" id="PF02875">
    <property type="entry name" value="Mur_ligase_C"/>
    <property type="match status" value="1"/>
</dbReference>
<feature type="domain" description="Mur ligase C-terminal" evidence="15">
    <location>
        <begin position="385"/>
        <end position="525"/>
    </location>
</feature>
<feature type="modified residue" description="N6-carboxylysine" evidence="11">
    <location>
        <position position="268"/>
    </location>
</feature>
<dbReference type="SUPFAM" id="SSF63418">
    <property type="entry name" value="MurE/MurF N-terminal domain"/>
    <property type="match status" value="1"/>
</dbReference>
<dbReference type="GO" id="GO:0005737">
    <property type="term" value="C:cytoplasm"/>
    <property type="evidence" value="ECO:0007669"/>
    <property type="project" value="UniProtKB-SubCell"/>
</dbReference>
<dbReference type="GO" id="GO:0071555">
    <property type="term" value="P:cell wall organization"/>
    <property type="evidence" value="ECO:0007669"/>
    <property type="project" value="UniProtKB-KW"/>
</dbReference>
<dbReference type="GO" id="GO:0008765">
    <property type="term" value="F:UDP-N-acetylmuramoylalanyl-D-glutamate-2,6-diaminopimelate ligase activity"/>
    <property type="evidence" value="ECO:0007669"/>
    <property type="project" value="UniProtKB-UniRule"/>
</dbReference>
<dbReference type="SUPFAM" id="SSF53244">
    <property type="entry name" value="MurD-like peptide ligases, peptide-binding domain"/>
    <property type="match status" value="1"/>
</dbReference>
<evidence type="ECO:0000313" key="17">
    <source>
        <dbReference type="EMBL" id="HFK95854.1"/>
    </source>
</evidence>
<dbReference type="Pfam" id="PF01225">
    <property type="entry name" value="Mur_ligase"/>
    <property type="match status" value="1"/>
</dbReference>
<keyword evidence="4 11" id="KW-0132">Cell division</keyword>
<keyword evidence="3 11" id="KW-0436">Ligase</keyword>
<dbReference type="GO" id="GO:0000287">
    <property type="term" value="F:magnesium ion binding"/>
    <property type="evidence" value="ECO:0007669"/>
    <property type="project" value="UniProtKB-UniRule"/>
</dbReference>
<dbReference type="InterPro" id="IPR018109">
    <property type="entry name" value="Folylpolyglutamate_synth_CS"/>
</dbReference>
<feature type="compositionally biased region" description="Basic and acidic residues" evidence="13">
    <location>
        <begin position="24"/>
        <end position="33"/>
    </location>
</feature>
<dbReference type="NCBIfam" id="NF001126">
    <property type="entry name" value="PRK00139.1-4"/>
    <property type="match status" value="1"/>
</dbReference>
<dbReference type="Gene3D" id="3.90.190.20">
    <property type="entry name" value="Mur ligase, C-terminal domain"/>
    <property type="match status" value="1"/>
</dbReference>
<dbReference type="GO" id="GO:0051301">
    <property type="term" value="P:cell division"/>
    <property type="evidence" value="ECO:0007669"/>
    <property type="project" value="UniProtKB-KW"/>
</dbReference>
<keyword evidence="11" id="KW-0460">Magnesium</keyword>
<feature type="domain" description="Mur ligase central" evidence="16">
    <location>
        <begin position="157"/>
        <end position="363"/>
    </location>
</feature>
<evidence type="ECO:0000259" key="16">
    <source>
        <dbReference type="Pfam" id="PF08245"/>
    </source>
</evidence>
<evidence type="ECO:0000256" key="7">
    <source>
        <dbReference type="ARBA" id="ARBA00022960"/>
    </source>
</evidence>
<comment type="pathway">
    <text evidence="11 12">Cell wall biogenesis; peptidoglycan biosynthesis.</text>
</comment>
<dbReference type="InterPro" id="IPR013221">
    <property type="entry name" value="Mur_ligase_cen"/>
</dbReference>
<dbReference type="Pfam" id="PF08245">
    <property type="entry name" value="Mur_ligase_M"/>
    <property type="match status" value="1"/>
</dbReference>
<keyword evidence="8 11" id="KW-0573">Peptidoglycan synthesis</keyword>
<dbReference type="EC" id="6.3.2.13" evidence="11"/>
<accession>A0A832A328</accession>
<keyword evidence="5 11" id="KW-0547">Nucleotide-binding</keyword>
<keyword evidence="6 11" id="KW-0067">ATP-binding</keyword>
<dbReference type="Gene3D" id="3.40.1390.10">
    <property type="entry name" value="MurE/MurF, N-terminal domain"/>
    <property type="match status" value="1"/>
</dbReference>
<protein>
    <recommendedName>
        <fullName evidence="11">UDP-N-acetylmuramoyl-L-alanyl-D-glutamate--2,6-diaminopimelate ligase</fullName>
        <ecNumber evidence="11">6.3.2.13</ecNumber>
    </recommendedName>
    <alternativeName>
        <fullName evidence="11">Meso-A2pm-adding enzyme</fullName>
    </alternativeName>
    <alternativeName>
        <fullName evidence="11">Meso-diaminopimelate-adding enzyme</fullName>
    </alternativeName>
    <alternativeName>
        <fullName evidence="11">UDP-MurNAc-L-Ala-D-Glu:meso-diaminopimelate ligase</fullName>
    </alternativeName>
    <alternativeName>
        <fullName evidence="11">UDP-MurNAc-tripeptide synthetase</fullName>
    </alternativeName>
    <alternativeName>
        <fullName evidence="11">UDP-N-acetylmuramyl-tripeptide synthetase</fullName>
    </alternativeName>
</protein>
<dbReference type="NCBIfam" id="TIGR01085">
    <property type="entry name" value="murE"/>
    <property type="match status" value="1"/>
</dbReference>
<evidence type="ECO:0000256" key="13">
    <source>
        <dbReference type="SAM" id="MobiDB-lite"/>
    </source>
</evidence>
<gene>
    <name evidence="11" type="primary">murE</name>
    <name evidence="17" type="ORF">ENS06_00850</name>
</gene>
<dbReference type="InterPro" id="IPR036615">
    <property type="entry name" value="Mur_ligase_C_dom_sf"/>
</dbReference>
<comment type="caution">
    <text evidence="17">The sequence shown here is derived from an EMBL/GenBank/DDBJ whole genome shotgun (WGS) entry which is preliminary data.</text>
</comment>
<keyword evidence="2 11" id="KW-0963">Cytoplasm</keyword>
<comment type="caution">
    <text evidence="11">Lacks conserved residue(s) required for the propagation of feature annotation.</text>
</comment>
<feature type="binding site" evidence="11">
    <location>
        <position position="79"/>
    </location>
    <ligand>
        <name>UDP-N-acetyl-alpha-D-muramoyl-L-alanyl-D-glutamate</name>
        <dbReference type="ChEBI" id="CHEBI:83900"/>
    </ligand>
</feature>
<comment type="cofactor">
    <cofactor evidence="11">
        <name>Mg(2+)</name>
        <dbReference type="ChEBI" id="CHEBI:18420"/>
    </cofactor>
</comment>
<feature type="region of interest" description="Disordered" evidence="13">
    <location>
        <begin position="24"/>
        <end position="51"/>
    </location>
</feature>
<evidence type="ECO:0000256" key="3">
    <source>
        <dbReference type="ARBA" id="ARBA00022598"/>
    </source>
</evidence>
<dbReference type="GO" id="GO:0005524">
    <property type="term" value="F:ATP binding"/>
    <property type="evidence" value="ECO:0007669"/>
    <property type="project" value="UniProtKB-UniRule"/>
</dbReference>
<feature type="binding site" evidence="11">
    <location>
        <begin position="159"/>
        <end position="165"/>
    </location>
    <ligand>
        <name>ATP</name>
        <dbReference type="ChEBI" id="CHEBI:30616"/>
    </ligand>
</feature>
<keyword evidence="9 11" id="KW-0131">Cell cycle</keyword>
<feature type="domain" description="Mur ligase N-terminal catalytic" evidence="14">
    <location>
        <begin position="72"/>
        <end position="135"/>
    </location>
</feature>
<feature type="binding site" evidence="11">
    <location>
        <begin position="201"/>
        <end position="202"/>
    </location>
    <ligand>
        <name>UDP-N-acetyl-alpha-D-muramoyl-L-alanyl-D-glutamate</name>
        <dbReference type="ChEBI" id="CHEBI:83900"/>
    </ligand>
</feature>
<evidence type="ECO:0000256" key="10">
    <source>
        <dbReference type="ARBA" id="ARBA00023316"/>
    </source>
</evidence>
<evidence type="ECO:0000256" key="1">
    <source>
        <dbReference type="ARBA" id="ARBA00005898"/>
    </source>
</evidence>
<comment type="function">
    <text evidence="11">Catalyzes the addition of meso-diaminopimelic acid to the nucleotide precursor UDP-N-acetylmuramoyl-L-alanyl-D-glutamate (UMAG) in the biosynthesis of bacterial cell-wall peptidoglycan.</text>
</comment>
<dbReference type="GO" id="GO:0008360">
    <property type="term" value="P:regulation of cell shape"/>
    <property type="evidence" value="ECO:0007669"/>
    <property type="project" value="UniProtKB-KW"/>
</dbReference>
<comment type="similarity">
    <text evidence="1 11">Belongs to the MurCDEF family. MurE subfamily.</text>
</comment>
<dbReference type="SUPFAM" id="SSF53623">
    <property type="entry name" value="MurD-like peptide ligases, catalytic domain"/>
    <property type="match status" value="1"/>
</dbReference>
<dbReference type="InterPro" id="IPR036565">
    <property type="entry name" value="Mur-like_cat_sf"/>
</dbReference>
<proteinExistence type="inferred from homology"/>
<dbReference type="GO" id="GO:0004326">
    <property type="term" value="F:tetrahydrofolylpolyglutamate synthase activity"/>
    <property type="evidence" value="ECO:0007669"/>
    <property type="project" value="InterPro"/>
</dbReference>
<feature type="binding site" evidence="11">
    <location>
        <position position="236"/>
    </location>
    <ligand>
        <name>UDP-N-acetyl-alpha-D-muramoyl-L-alanyl-D-glutamate</name>
        <dbReference type="ChEBI" id="CHEBI:83900"/>
    </ligand>
</feature>
<dbReference type="UniPathway" id="UPA00219"/>
<feature type="binding site" evidence="11">
    <location>
        <position position="434"/>
    </location>
    <ligand>
        <name>meso-2,6-diaminopimelate</name>
        <dbReference type="ChEBI" id="CHEBI:57791"/>
    </ligand>
</feature>
<evidence type="ECO:0000256" key="6">
    <source>
        <dbReference type="ARBA" id="ARBA00022840"/>
    </source>
</evidence>
<keyword evidence="10 11" id="KW-0961">Cell wall biogenesis/degradation</keyword>